<dbReference type="OrthoDB" id="3385404at2"/>
<name>A0A1H3FJT7_9ACTN</name>
<evidence type="ECO:0000313" key="2">
    <source>
        <dbReference type="EMBL" id="SDX91057.1"/>
    </source>
</evidence>
<dbReference type="InterPro" id="IPR036513">
    <property type="entry name" value="STAS_dom_sf"/>
</dbReference>
<accession>A0A1H3FJT7</accession>
<dbReference type="InterPro" id="IPR002645">
    <property type="entry name" value="STAS_dom"/>
</dbReference>
<dbReference type="Pfam" id="PF13466">
    <property type="entry name" value="STAS_2"/>
    <property type="match status" value="1"/>
</dbReference>
<reference evidence="3" key="1">
    <citation type="submission" date="2016-10" db="EMBL/GenBank/DDBJ databases">
        <authorList>
            <person name="Varghese N."/>
            <person name="Submissions S."/>
        </authorList>
    </citation>
    <scope>NUCLEOTIDE SEQUENCE [LARGE SCALE GENOMIC DNA]</scope>
    <source>
        <strain evidence="3">DSM 45245</strain>
    </source>
</reference>
<dbReference type="SUPFAM" id="SSF52091">
    <property type="entry name" value="SpoIIaa-like"/>
    <property type="match status" value="1"/>
</dbReference>
<sequence>MLQRHGETPDTPVLELPRRAAEFAILSATGRPGLRLVGEVDCATRHILDAALETLCVDAGDVHLDLAELTFIDVGGATSLVLWASRLRQGCRMILHDPPYELRRIIDMLWGQPATIEVDPP</sequence>
<proteinExistence type="predicted"/>
<dbReference type="EMBL" id="FNPH01000001">
    <property type="protein sequence ID" value="SDX91057.1"/>
    <property type="molecule type" value="Genomic_DNA"/>
</dbReference>
<dbReference type="InterPro" id="IPR058548">
    <property type="entry name" value="MlaB-like_STAS"/>
</dbReference>
<feature type="domain" description="STAS" evidence="1">
    <location>
        <begin position="34"/>
        <end position="107"/>
    </location>
</feature>
<dbReference type="Gene3D" id="3.30.750.24">
    <property type="entry name" value="STAS domain"/>
    <property type="match status" value="1"/>
</dbReference>
<gene>
    <name evidence="2" type="ORF">SAMN05444365_10135</name>
</gene>
<dbReference type="STRING" id="405436.SAMN05444365_10135"/>
<evidence type="ECO:0000259" key="1">
    <source>
        <dbReference type="PROSITE" id="PS50801"/>
    </source>
</evidence>
<dbReference type="Proteomes" id="UP000242415">
    <property type="component" value="Unassembled WGS sequence"/>
</dbReference>
<dbReference type="RefSeq" id="WP_091549891.1">
    <property type="nucleotide sequence ID" value="NZ_FNPH01000001.1"/>
</dbReference>
<dbReference type="PROSITE" id="PS50801">
    <property type="entry name" value="STAS"/>
    <property type="match status" value="1"/>
</dbReference>
<protein>
    <submittedName>
        <fullName evidence="2">STAS domain-containing protein</fullName>
    </submittedName>
</protein>
<evidence type="ECO:0000313" key="3">
    <source>
        <dbReference type="Proteomes" id="UP000242415"/>
    </source>
</evidence>
<organism evidence="2 3">
    <name type="scientific">Micromonospora pattaloongensis</name>
    <dbReference type="NCBI Taxonomy" id="405436"/>
    <lineage>
        <taxon>Bacteria</taxon>
        <taxon>Bacillati</taxon>
        <taxon>Actinomycetota</taxon>
        <taxon>Actinomycetes</taxon>
        <taxon>Micromonosporales</taxon>
        <taxon>Micromonosporaceae</taxon>
        <taxon>Micromonospora</taxon>
    </lineage>
</organism>
<keyword evidence="3" id="KW-1185">Reference proteome</keyword>
<dbReference type="AlphaFoldDB" id="A0A1H3FJT7"/>